<dbReference type="HOGENOM" id="CLU_025996_21_0_10"/>
<dbReference type="InterPro" id="IPR029044">
    <property type="entry name" value="Nucleotide-diphossugar_trans"/>
</dbReference>
<protein>
    <submittedName>
        <fullName evidence="2">Glycosyl transferase family 2</fullName>
    </submittedName>
</protein>
<dbReference type="PANTHER" id="PTHR43685">
    <property type="entry name" value="GLYCOSYLTRANSFERASE"/>
    <property type="match status" value="1"/>
</dbReference>
<organism evidence="2 3">
    <name type="scientific">Spirosoma radiotolerans</name>
    <dbReference type="NCBI Taxonomy" id="1379870"/>
    <lineage>
        <taxon>Bacteria</taxon>
        <taxon>Pseudomonadati</taxon>
        <taxon>Bacteroidota</taxon>
        <taxon>Cytophagia</taxon>
        <taxon>Cytophagales</taxon>
        <taxon>Cytophagaceae</taxon>
        <taxon>Spirosoma</taxon>
    </lineage>
</organism>
<evidence type="ECO:0000313" key="2">
    <source>
        <dbReference type="EMBL" id="AKD54973.1"/>
    </source>
</evidence>
<dbReference type="STRING" id="1379870.SD10_08710"/>
<gene>
    <name evidence="2" type="ORF">SD10_08710</name>
</gene>
<accession>A0A0E3ZTG9</accession>
<dbReference type="GO" id="GO:0016740">
    <property type="term" value="F:transferase activity"/>
    <property type="evidence" value="ECO:0007669"/>
    <property type="project" value="UniProtKB-KW"/>
</dbReference>
<dbReference type="InterPro" id="IPR001173">
    <property type="entry name" value="Glyco_trans_2-like"/>
</dbReference>
<keyword evidence="2" id="KW-0808">Transferase</keyword>
<dbReference type="InterPro" id="IPR050834">
    <property type="entry name" value="Glycosyltransf_2"/>
</dbReference>
<dbReference type="KEGG" id="srd:SD10_08710"/>
<dbReference type="Gene3D" id="3.90.550.10">
    <property type="entry name" value="Spore Coat Polysaccharide Biosynthesis Protein SpsA, Chain A"/>
    <property type="match status" value="1"/>
</dbReference>
<evidence type="ECO:0000313" key="3">
    <source>
        <dbReference type="Proteomes" id="UP000033054"/>
    </source>
</evidence>
<name>A0A0E3ZTG9_9BACT</name>
<feature type="domain" description="Glycosyltransferase 2-like" evidence="1">
    <location>
        <begin position="32"/>
        <end position="152"/>
    </location>
</feature>
<dbReference type="Pfam" id="PF00535">
    <property type="entry name" value="Glycos_transf_2"/>
    <property type="match status" value="1"/>
</dbReference>
<dbReference type="RefSeq" id="WP_046573453.1">
    <property type="nucleotide sequence ID" value="NZ_CP010429.1"/>
</dbReference>
<reference evidence="2 3" key="1">
    <citation type="journal article" date="2014" name="Curr. Microbiol.">
        <title>Spirosoma radiotolerans sp. nov., a gamma-radiation-resistant bacterium isolated from gamma ray-irradiated soil.</title>
        <authorList>
            <person name="Lee J.J."/>
            <person name="Srinivasan S."/>
            <person name="Lim S."/>
            <person name="Joe M."/>
            <person name="Im S."/>
            <person name="Bae S.I."/>
            <person name="Park K.R."/>
            <person name="Han J.H."/>
            <person name="Park S.H."/>
            <person name="Joo B.M."/>
            <person name="Park S.J."/>
            <person name="Kim M.K."/>
        </authorList>
    </citation>
    <scope>NUCLEOTIDE SEQUENCE [LARGE SCALE GENOMIC DNA]</scope>
    <source>
        <strain evidence="2 3">DG5A</strain>
    </source>
</reference>
<sequence>MSQASQSLRSFVTQSYRPLAKSANAQAYPKLTVVTPSYNQAQYLERTILSVLNQHYPNLEYFIMDGGSTDGSLEIIKKYEPYLAGWVSEKDKGQTDAINKGFRRATGDYVAFQNSDDVFAPNALLCVADAWRKAPDTDVFFGDMYITDEEDVILEEMRAPDFSVECHIYEGMQVFNQSLFIRRERLIQFGMLDESLRFVIDYEIVARLGVQPGMRFRHVNGFWGGFRVQPDAKSSTIAATVGLQEHQMVRDRYQPMLTSALGAAFWQRYSRLRKLLTFILKGEFGYVQHRLRLNRSRQ</sequence>
<dbReference type="AlphaFoldDB" id="A0A0E3ZTG9"/>
<proteinExistence type="predicted"/>
<dbReference type="Proteomes" id="UP000033054">
    <property type="component" value="Chromosome"/>
</dbReference>
<dbReference type="SUPFAM" id="SSF53448">
    <property type="entry name" value="Nucleotide-diphospho-sugar transferases"/>
    <property type="match status" value="1"/>
</dbReference>
<dbReference type="OrthoDB" id="9788101at2"/>
<keyword evidence="3" id="KW-1185">Reference proteome</keyword>
<dbReference type="EMBL" id="CP010429">
    <property type="protein sequence ID" value="AKD54973.1"/>
    <property type="molecule type" value="Genomic_DNA"/>
</dbReference>
<dbReference type="CDD" id="cd06433">
    <property type="entry name" value="GT_2_WfgS_like"/>
    <property type="match status" value="1"/>
</dbReference>
<evidence type="ECO:0000259" key="1">
    <source>
        <dbReference type="Pfam" id="PF00535"/>
    </source>
</evidence>
<dbReference type="PATRIC" id="fig|1379870.5.peg.1902"/>
<dbReference type="PANTHER" id="PTHR43685:SF11">
    <property type="entry name" value="GLYCOSYLTRANSFERASE TAGX-RELATED"/>
    <property type="match status" value="1"/>
</dbReference>